<sequence length="178" mass="20453">MNIKIGILSDTHHELQGAKRVIDLFVQNGCDYILHAGDIVEKQVLDYLKDSNITYVCVLGNNDNHLIKHMKDYNLFAEPYSLKIQDISIKIMHHPYYLFPQDSDITIYGHTHTQICEKTSSTLFLNSGEVCARNGNFSQAMILKVKTNKYVVCEYQRHIGSDEWNVSKKVFKNKGAEQ</sequence>
<protein>
    <recommendedName>
        <fullName evidence="1">Calcineurin-like phosphoesterase domain-containing protein</fullName>
    </recommendedName>
</protein>
<name>A0A3B1DST6_9ZZZZ</name>
<dbReference type="PANTHER" id="PTHR43165">
    <property type="entry name" value="METALLOPHOSPHOESTERASE"/>
    <property type="match status" value="1"/>
</dbReference>
<accession>A0A3B1DST6</accession>
<evidence type="ECO:0000313" key="2">
    <source>
        <dbReference type="EMBL" id="VAY87414.1"/>
    </source>
</evidence>
<dbReference type="PANTHER" id="PTHR43165:SF1">
    <property type="entry name" value="PHOSPHODIESTERASE MJ0936"/>
    <property type="match status" value="1"/>
</dbReference>
<organism evidence="2">
    <name type="scientific">hydrothermal vent metagenome</name>
    <dbReference type="NCBI Taxonomy" id="652676"/>
    <lineage>
        <taxon>unclassified sequences</taxon>
        <taxon>metagenomes</taxon>
        <taxon>ecological metagenomes</taxon>
    </lineage>
</organism>
<dbReference type="EMBL" id="UOYO01000025">
    <property type="protein sequence ID" value="VAY87414.1"/>
    <property type="molecule type" value="Genomic_DNA"/>
</dbReference>
<gene>
    <name evidence="2" type="ORF">MNB_ARC-1_1220</name>
</gene>
<reference evidence="2" key="1">
    <citation type="submission" date="2018-10" db="EMBL/GenBank/DDBJ databases">
        <authorList>
            <person name="Aoki K."/>
        </authorList>
    </citation>
    <scope>NUCLEOTIDE SEQUENCE</scope>
</reference>
<dbReference type="NCBIfam" id="TIGR00040">
    <property type="entry name" value="yfcE"/>
    <property type="match status" value="1"/>
</dbReference>
<dbReference type="InterPro" id="IPR000979">
    <property type="entry name" value="Phosphodiesterase_MJ0936/Vps29"/>
</dbReference>
<dbReference type="InterPro" id="IPR024654">
    <property type="entry name" value="Calcineurin-like_PHP_lpxH"/>
</dbReference>
<dbReference type="AlphaFoldDB" id="A0A3B1DST6"/>
<dbReference type="Gene3D" id="3.60.21.10">
    <property type="match status" value="1"/>
</dbReference>
<dbReference type="SUPFAM" id="SSF56300">
    <property type="entry name" value="Metallo-dependent phosphatases"/>
    <property type="match status" value="1"/>
</dbReference>
<proteinExistence type="predicted"/>
<evidence type="ECO:0000259" key="1">
    <source>
        <dbReference type="Pfam" id="PF12850"/>
    </source>
</evidence>
<feature type="domain" description="Calcineurin-like phosphoesterase" evidence="1">
    <location>
        <begin position="4"/>
        <end position="147"/>
    </location>
</feature>
<dbReference type="InterPro" id="IPR029052">
    <property type="entry name" value="Metallo-depent_PP-like"/>
</dbReference>
<dbReference type="Pfam" id="PF12850">
    <property type="entry name" value="Metallophos_2"/>
    <property type="match status" value="1"/>
</dbReference>
<dbReference type="InterPro" id="IPR053193">
    <property type="entry name" value="MetalloPDE_YfcE-like"/>
</dbReference>